<reference evidence="11 12" key="1">
    <citation type="submission" date="2020-07" db="EMBL/GenBank/DDBJ databases">
        <title>Sequencing the genomes of 1000 actinobacteria strains.</title>
        <authorList>
            <person name="Klenk H.-P."/>
        </authorList>
    </citation>
    <scope>NUCLEOTIDE SEQUENCE [LARGE SCALE GENOMIC DNA]</scope>
    <source>
        <strain evidence="11 12">DSM 23871</strain>
    </source>
</reference>
<feature type="transmembrane region" description="Helical" evidence="8">
    <location>
        <begin position="93"/>
        <end position="120"/>
    </location>
</feature>
<evidence type="ECO:0000256" key="8">
    <source>
        <dbReference type="RuleBase" id="RU363032"/>
    </source>
</evidence>
<proteinExistence type="inferred from homology"/>
<feature type="transmembrane region" description="Helical" evidence="8">
    <location>
        <begin position="126"/>
        <end position="149"/>
    </location>
</feature>
<organism evidence="11 12">
    <name type="scientific">Leifsonia soli</name>
    <dbReference type="NCBI Taxonomy" id="582665"/>
    <lineage>
        <taxon>Bacteria</taxon>
        <taxon>Bacillati</taxon>
        <taxon>Actinomycetota</taxon>
        <taxon>Actinomycetes</taxon>
        <taxon>Micrococcales</taxon>
        <taxon>Microbacteriaceae</taxon>
        <taxon>Leifsonia</taxon>
    </lineage>
</organism>
<dbReference type="InterPro" id="IPR000515">
    <property type="entry name" value="MetI-like"/>
</dbReference>
<dbReference type="PRINTS" id="PR00173">
    <property type="entry name" value="EDTRNSPORT"/>
</dbReference>
<dbReference type="PANTHER" id="PTHR43848">
    <property type="entry name" value="PUTRESCINE TRANSPORT SYSTEM PERMEASE PROTEIN POTI"/>
    <property type="match status" value="1"/>
</dbReference>
<evidence type="ECO:0000256" key="4">
    <source>
        <dbReference type="ARBA" id="ARBA00022475"/>
    </source>
</evidence>
<keyword evidence="3 8" id="KW-0813">Transport</keyword>
<keyword evidence="6 8" id="KW-1133">Transmembrane helix</keyword>
<feature type="transmembrane region" description="Helical" evidence="8">
    <location>
        <begin position="228"/>
        <end position="248"/>
    </location>
</feature>
<feature type="transmembrane region" description="Helical" evidence="8">
    <location>
        <begin position="183"/>
        <end position="208"/>
    </location>
</feature>
<evidence type="ECO:0000256" key="6">
    <source>
        <dbReference type="ARBA" id="ARBA00022989"/>
    </source>
</evidence>
<evidence type="ECO:0000256" key="1">
    <source>
        <dbReference type="ARBA" id="ARBA00004651"/>
    </source>
</evidence>
<accession>A0A852T5N7</accession>
<dbReference type="Pfam" id="PF00528">
    <property type="entry name" value="BPD_transp_1"/>
    <property type="match status" value="1"/>
</dbReference>
<dbReference type="PANTHER" id="PTHR43848:SF2">
    <property type="entry name" value="PUTRESCINE TRANSPORT SYSTEM PERMEASE PROTEIN POTI"/>
    <property type="match status" value="1"/>
</dbReference>
<name>A0A852T5N7_9MICO</name>
<protein>
    <submittedName>
        <fullName evidence="11">Spermidine/putrescine transport system permease protein</fullName>
    </submittedName>
</protein>
<dbReference type="Gene3D" id="1.10.3720.10">
    <property type="entry name" value="MetI-like"/>
    <property type="match status" value="1"/>
</dbReference>
<dbReference type="AlphaFoldDB" id="A0A852T5N7"/>
<keyword evidence="7 8" id="KW-0472">Membrane</keyword>
<keyword evidence="5 8" id="KW-0812">Transmembrane</keyword>
<dbReference type="InterPro" id="IPR035906">
    <property type="entry name" value="MetI-like_sf"/>
</dbReference>
<dbReference type="GO" id="GO:0005886">
    <property type="term" value="C:plasma membrane"/>
    <property type="evidence" value="ECO:0007669"/>
    <property type="project" value="UniProtKB-SubCell"/>
</dbReference>
<comment type="subcellular location">
    <subcellularLocation>
        <location evidence="1 8">Cell membrane</location>
        <topology evidence="1 8">Multi-pass membrane protein</topology>
    </subcellularLocation>
</comment>
<dbReference type="RefSeq" id="WP_179457612.1">
    <property type="nucleotide sequence ID" value="NZ_BAAAPX010000001.1"/>
</dbReference>
<feature type="transmembrane region" description="Helical" evidence="8">
    <location>
        <begin position="58"/>
        <end position="81"/>
    </location>
</feature>
<sequence length="278" mass="29525">MDRVTSWIARIVLVFLYIPIVAVIVYSFNSAEGGYQWKGFTLEWYGQLFGDTALLQTLLVSVIVGVLAASVATVIGLLAAIGMVRFPFRGSAAVLGAIALPLIVPEIVLGVALLSVFSFAHIPLGILTLVLGHMIITLPLTTLILIGAFRTLDPSLIEAAADLGCTPWRTFTRVLFPLMRSSILASWLLAFTVSLGNIVISTFVSGVGSTTMPLRVYSLLKSGLTPELNALGTLLIVLTFVVVLSVGIQQMRRILASPSGTTAAAPPDTSTTSIPTNR</sequence>
<feature type="domain" description="ABC transmembrane type-1" evidence="10">
    <location>
        <begin position="58"/>
        <end position="246"/>
    </location>
</feature>
<keyword evidence="12" id="KW-1185">Reference proteome</keyword>
<dbReference type="InterPro" id="IPR051789">
    <property type="entry name" value="Bact_Polyamine_Transport"/>
</dbReference>
<evidence type="ECO:0000313" key="12">
    <source>
        <dbReference type="Proteomes" id="UP000589620"/>
    </source>
</evidence>
<dbReference type="GO" id="GO:0055085">
    <property type="term" value="P:transmembrane transport"/>
    <property type="evidence" value="ECO:0007669"/>
    <property type="project" value="InterPro"/>
</dbReference>
<evidence type="ECO:0000256" key="5">
    <source>
        <dbReference type="ARBA" id="ARBA00022692"/>
    </source>
</evidence>
<dbReference type="SUPFAM" id="SSF161098">
    <property type="entry name" value="MetI-like"/>
    <property type="match status" value="1"/>
</dbReference>
<gene>
    <name evidence="11" type="ORF">BJ963_003319</name>
</gene>
<keyword evidence="4" id="KW-1003">Cell membrane</keyword>
<dbReference type="CDD" id="cd06261">
    <property type="entry name" value="TM_PBP2"/>
    <property type="match status" value="1"/>
</dbReference>
<feature type="transmembrane region" description="Helical" evidence="8">
    <location>
        <begin position="7"/>
        <end position="28"/>
    </location>
</feature>
<evidence type="ECO:0000256" key="2">
    <source>
        <dbReference type="ARBA" id="ARBA00007069"/>
    </source>
</evidence>
<comment type="similarity">
    <text evidence="2">Belongs to the binding-protein-dependent transport system permease family. CysTW subfamily.</text>
</comment>
<evidence type="ECO:0000256" key="7">
    <source>
        <dbReference type="ARBA" id="ARBA00023136"/>
    </source>
</evidence>
<evidence type="ECO:0000259" key="10">
    <source>
        <dbReference type="PROSITE" id="PS50928"/>
    </source>
</evidence>
<dbReference type="Proteomes" id="UP000589620">
    <property type="component" value="Unassembled WGS sequence"/>
</dbReference>
<dbReference type="EMBL" id="JACCBJ010000001">
    <property type="protein sequence ID" value="NYD75800.1"/>
    <property type="molecule type" value="Genomic_DNA"/>
</dbReference>
<dbReference type="PROSITE" id="PS50928">
    <property type="entry name" value="ABC_TM1"/>
    <property type="match status" value="1"/>
</dbReference>
<evidence type="ECO:0000256" key="3">
    <source>
        <dbReference type="ARBA" id="ARBA00022448"/>
    </source>
</evidence>
<evidence type="ECO:0000313" key="11">
    <source>
        <dbReference type="EMBL" id="NYD75800.1"/>
    </source>
</evidence>
<comment type="caution">
    <text evidence="11">The sequence shown here is derived from an EMBL/GenBank/DDBJ whole genome shotgun (WGS) entry which is preliminary data.</text>
</comment>
<evidence type="ECO:0000256" key="9">
    <source>
        <dbReference type="SAM" id="MobiDB-lite"/>
    </source>
</evidence>
<feature type="region of interest" description="Disordered" evidence="9">
    <location>
        <begin position="259"/>
        <end position="278"/>
    </location>
</feature>